<feature type="domain" description="L,D-TPase catalytic" evidence="9">
    <location>
        <begin position="205"/>
        <end position="347"/>
    </location>
</feature>
<evidence type="ECO:0000313" key="10">
    <source>
        <dbReference type="EMBL" id="QNP44437.1"/>
    </source>
</evidence>
<sequence>MFLTAAALLAGAAFAQSNTAETNSAQSNAASANPAAKIDLGLLQAQVLLDEAGFSPGAIDGRAGSSQMKALRGFQQANGLPVTGKLDEKTKQELGRDSRPATVDVKLSAEDVGGPFTYPMPSKPEEQAKLDFLGYRNMLEKLAERYHTTPETIVALNGPEKLIGVGQTLTLPNVVPASREYTGANPKQAPLLNALNIEGSQPRGDYVVVDKSDGTLKVYEGEFPSESGKIDGKLLAQFLVTTGSSHDPLPLGNWKATTYSFLPPFNYQPDLFWDVSDDKAEHKLPPGPNGMVGVAWLDLTKEHYGIHGTPEPQLIGKTQSHGCLRMTNWDVMRLSLIMKPGFQAKFVA</sequence>
<dbReference type="InterPro" id="IPR050979">
    <property type="entry name" value="LD-transpeptidase"/>
</dbReference>
<evidence type="ECO:0000256" key="2">
    <source>
        <dbReference type="ARBA" id="ARBA00005992"/>
    </source>
</evidence>
<feature type="signal peptide" evidence="8">
    <location>
        <begin position="1"/>
        <end position="15"/>
    </location>
</feature>
<dbReference type="InterPro" id="IPR002477">
    <property type="entry name" value="Peptidoglycan-bd-like"/>
</dbReference>
<evidence type="ECO:0000256" key="8">
    <source>
        <dbReference type="SAM" id="SignalP"/>
    </source>
</evidence>
<dbReference type="InterPro" id="IPR036366">
    <property type="entry name" value="PGBDSf"/>
</dbReference>
<reference evidence="10 11" key="1">
    <citation type="submission" date="2020-08" db="EMBL/GenBank/DDBJ databases">
        <title>Genome sequence of Sphingomonas daechungensis KACC 18115T.</title>
        <authorList>
            <person name="Hyun D.-W."/>
            <person name="Bae J.-W."/>
        </authorList>
    </citation>
    <scope>NUCLEOTIDE SEQUENCE [LARGE SCALE GENOMIC DNA]</scope>
    <source>
        <strain evidence="10 11">KACC 18115</strain>
    </source>
</reference>
<accession>A0ABX6T3I5</accession>
<evidence type="ECO:0000313" key="11">
    <source>
        <dbReference type="Proteomes" id="UP000516134"/>
    </source>
</evidence>
<organism evidence="10 11">
    <name type="scientific">Sphingomonas daechungensis</name>
    <dbReference type="NCBI Taxonomy" id="1176646"/>
    <lineage>
        <taxon>Bacteria</taxon>
        <taxon>Pseudomonadati</taxon>
        <taxon>Pseudomonadota</taxon>
        <taxon>Alphaproteobacteria</taxon>
        <taxon>Sphingomonadales</taxon>
        <taxon>Sphingomonadaceae</taxon>
        <taxon>Sphingomonas</taxon>
    </lineage>
</organism>
<dbReference type="Pfam" id="PF01471">
    <property type="entry name" value="PG_binding_1"/>
    <property type="match status" value="1"/>
</dbReference>
<dbReference type="InterPro" id="IPR036365">
    <property type="entry name" value="PGBD-like_sf"/>
</dbReference>
<dbReference type="SUPFAM" id="SSF141523">
    <property type="entry name" value="L,D-transpeptidase catalytic domain-like"/>
    <property type="match status" value="1"/>
</dbReference>
<protein>
    <submittedName>
        <fullName evidence="10">L,D-transpeptidase family protein</fullName>
    </submittedName>
</protein>
<dbReference type="SUPFAM" id="SSF47090">
    <property type="entry name" value="PGBD-like"/>
    <property type="match status" value="1"/>
</dbReference>
<feature type="active site" description="Proton donor/acceptor" evidence="7">
    <location>
        <position position="307"/>
    </location>
</feature>
<dbReference type="Proteomes" id="UP000516134">
    <property type="component" value="Chromosome"/>
</dbReference>
<evidence type="ECO:0000256" key="4">
    <source>
        <dbReference type="ARBA" id="ARBA00022960"/>
    </source>
</evidence>
<keyword evidence="6 7" id="KW-0961">Cell wall biogenesis/degradation</keyword>
<feature type="chain" id="PRO_5047348687" evidence="8">
    <location>
        <begin position="16"/>
        <end position="348"/>
    </location>
</feature>
<dbReference type="CDD" id="cd16913">
    <property type="entry name" value="YkuD_like"/>
    <property type="match status" value="1"/>
</dbReference>
<keyword evidence="4 7" id="KW-0133">Cell shape</keyword>
<comment type="similarity">
    <text evidence="2">Belongs to the YkuD family.</text>
</comment>
<name>A0ABX6T3I5_9SPHN</name>
<keyword evidence="3" id="KW-0808">Transferase</keyword>
<gene>
    <name evidence="10" type="ORF">H9L15_09240</name>
</gene>
<evidence type="ECO:0000256" key="6">
    <source>
        <dbReference type="ARBA" id="ARBA00023316"/>
    </source>
</evidence>
<dbReference type="PROSITE" id="PS52029">
    <property type="entry name" value="LD_TPASE"/>
    <property type="match status" value="1"/>
</dbReference>
<keyword evidence="8" id="KW-0732">Signal</keyword>
<feature type="active site" description="Nucleophile" evidence="7">
    <location>
        <position position="323"/>
    </location>
</feature>
<dbReference type="Gene3D" id="1.10.101.10">
    <property type="entry name" value="PGBD-like superfamily/PGBD"/>
    <property type="match status" value="1"/>
</dbReference>
<proteinExistence type="inferred from homology"/>
<dbReference type="InterPro" id="IPR005490">
    <property type="entry name" value="LD_TPept_cat_dom"/>
</dbReference>
<dbReference type="EMBL" id="CP060780">
    <property type="protein sequence ID" value="QNP44437.1"/>
    <property type="molecule type" value="Genomic_DNA"/>
</dbReference>
<dbReference type="Gene3D" id="2.40.440.10">
    <property type="entry name" value="L,D-transpeptidase catalytic domain-like"/>
    <property type="match status" value="1"/>
</dbReference>
<dbReference type="PANTHER" id="PTHR30582:SF30">
    <property type="entry name" value="BLR4375 PROTEIN"/>
    <property type="match status" value="1"/>
</dbReference>
<keyword evidence="11" id="KW-1185">Reference proteome</keyword>
<evidence type="ECO:0000259" key="9">
    <source>
        <dbReference type="PROSITE" id="PS52029"/>
    </source>
</evidence>
<evidence type="ECO:0000256" key="7">
    <source>
        <dbReference type="PROSITE-ProRule" id="PRU01373"/>
    </source>
</evidence>
<dbReference type="Pfam" id="PF03734">
    <property type="entry name" value="YkuD"/>
    <property type="match status" value="1"/>
</dbReference>
<evidence type="ECO:0000256" key="1">
    <source>
        <dbReference type="ARBA" id="ARBA00004752"/>
    </source>
</evidence>
<evidence type="ECO:0000256" key="5">
    <source>
        <dbReference type="ARBA" id="ARBA00022984"/>
    </source>
</evidence>
<dbReference type="PANTHER" id="PTHR30582">
    <property type="entry name" value="L,D-TRANSPEPTIDASE"/>
    <property type="match status" value="1"/>
</dbReference>
<dbReference type="InterPro" id="IPR038063">
    <property type="entry name" value="Transpep_catalytic_dom"/>
</dbReference>
<keyword evidence="5 7" id="KW-0573">Peptidoglycan synthesis</keyword>
<comment type="pathway">
    <text evidence="1 7">Cell wall biogenesis; peptidoglycan biosynthesis.</text>
</comment>
<evidence type="ECO:0000256" key="3">
    <source>
        <dbReference type="ARBA" id="ARBA00022679"/>
    </source>
</evidence>